<dbReference type="PANTHER" id="PTHR43095:SF5">
    <property type="entry name" value="XYLULOSE KINASE"/>
    <property type="match status" value="1"/>
</dbReference>
<comment type="similarity">
    <text evidence="1">Belongs to the FGGY kinase family.</text>
</comment>
<proteinExistence type="inferred from homology"/>
<evidence type="ECO:0000256" key="5">
    <source>
        <dbReference type="ARBA" id="ARBA00022840"/>
    </source>
</evidence>
<dbReference type="InterPro" id="IPR018485">
    <property type="entry name" value="FGGY_C"/>
</dbReference>
<dbReference type="InterPro" id="IPR050406">
    <property type="entry name" value="FGGY_Carb_Kinase"/>
</dbReference>
<keyword evidence="6" id="KW-0684">Rhamnose metabolism</keyword>
<organism evidence="9 10">
    <name type="scientific">Blautia hydrogenotrophica (strain DSM 10507 / JCM 14656 / S5a33)</name>
    <name type="common">Ruminococcus hydrogenotrophicus</name>
    <dbReference type="NCBI Taxonomy" id="476272"/>
    <lineage>
        <taxon>Bacteria</taxon>
        <taxon>Bacillati</taxon>
        <taxon>Bacillota</taxon>
        <taxon>Clostridia</taxon>
        <taxon>Lachnospirales</taxon>
        <taxon>Lachnospiraceae</taxon>
        <taxon>Blautia</taxon>
    </lineage>
</organism>
<dbReference type="InterPro" id="IPR043129">
    <property type="entry name" value="ATPase_NBD"/>
</dbReference>
<name>C0CRH9_BLAHS</name>
<reference evidence="9 10" key="2">
    <citation type="submission" date="2009-02" db="EMBL/GenBank/DDBJ databases">
        <title>Draft genome sequence of Blautia hydrogenotrophica DSM 10507 (Ruminococcus hydrogenotrophicus DSM 10507).</title>
        <authorList>
            <person name="Sudarsanam P."/>
            <person name="Ley R."/>
            <person name="Guruge J."/>
            <person name="Turnbaugh P.J."/>
            <person name="Mahowald M."/>
            <person name="Liep D."/>
            <person name="Gordon J."/>
        </authorList>
    </citation>
    <scope>NUCLEOTIDE SEQUENCE [LARGE SCALE GENOMIC DNA]</scope>
    <source>
        <strain evidence="10">DSM 10507 / JCM 14656 / S5a33</strain>
    </source>
</reference>
<dbReference type="PATRIC" id="fig|476272.21.peg.170"/>
<gene>
    <name evidence="9" type="ORF">RUMHYD_03493</name>
</gene>
<sequence>MVRSYLAMDYGGSSGRGILGHYDGEKLILEEVNRFPDFFVEINGICYWDTFMMLQNLKESLKTAGQKCRNKTELVSVGIDTWGTDYGLLDGQGNPIGTSVCERNTQGAGRKAVTEKIGEKVLYEKTGTHFLDGNTLFQLYERKLREDSGLEYAGTLLMLPDLLGYFLTGECFSEYSDAVTSMLLDVESETWNVDILEKLGLPADIYPKVIHGGEKSFSVKKELLEELHLKGINYTPVLSHDTASAIAAVPHVPGQAFCSSGTWSIMGVVTKEPPAKDRARQYNFASSKFGNSFYKTHRDFMGMWMITQCKREWEAEGRKYSWEEITDAAAKAEEFAAVIDVDRSEFFNVGNMHGKIERYLARTGQRMPQGMGALSRCIYESLALRYRRTARQLQEISGEKITSLCIVGGGSRNRFLNQLIADAVEVPVIAGPSEAACIGNILMQMKADGQIQTLEEGWKIAENSFEKEVFLPDGTQDWESYDRKYQSIKESVKEEGKL</sequence>
<dbReference type="CDD" id="cd07771">
    <property type="entry name" value="ASKHA_NBD_FGGY_RhaB-like"/>
    <property type="match status" value="1"/>
</dbReference>
<dbReference type="AlphaFoldDB" id="C0CRH9"/>
<evidence type="ECO:0008006" key="11">
    <source>
        <dbReference type="Google" id="ProtNLM"/>
    </source>
</evidence>
<keyword evidence="4" id="KW-0418">Kinase</keyword>
<dbReference type="Pfam" id="PF02782">
    <property type="entry name" value="FGGY_C"/>
    <property type="match status" value="1"/>
</dbReference>
<dbReference type="Pfam" id="PF00370">
    <property type="entry name" value="FGGY_N"/>
    <property type="match status" value="1"/>
</dbReference>
<comment type="caution">
    <text evidence="9">The sequence shown here is derived from an EMBL/GenBank/DDBJ whole genome shotgun (WGS) entry which is preliminary data.</text>
</comment>
<keyword evidence="3" id="KW-0547">Nucleotide-binding</keyword>
<evidence type="ECO:0000256" key="6">
    <source>
        <dbReference type="ARBA" id="ARBA00023308"/>
    </source>
</evidence>
<dbReference type="GO" id="GO:0005524">
    <property type="term" value="F:ATP binding"/>
    <property type="evidence" value="ECO:0007669"/>
    <property type="project" value="UniProtKB-KW"/>
</dbReference>
<dbReference type="GO" id="GO:0019301">
    <property type="term" value="P:rhamnose catabolic process"/>
    <property type="evidence" value="ECO:0007669"/>
    <property type="project" value="InterPro"/>
</dbReference>
<keyword evidence="2" id="KW-0808">Transferase</keyword>
<dbReference type="InterPro" id="IPR013449">
    <property type="entry name" value="Rhamnulokinase"/>
</dbReference>
<evidence type="ECO:0000256" key="4">
    <source>
        <dbReference type="ARBA" id="ARBA00022777"/>
    </source>
</evidence>
<dbReference type="eggNOG" id="COG1070">
    <property type="taxonomic scope" value="Bacteria"/>
</dbReference>
<keyword evidence="10" id="KW-1185">Reference proteome</keyword>
<evidence type="ECO:0000313" key="10">
    <source>
        <dbReference type="Proteomes" id="UP000003100"/>
    </source>
</evidence>
<evidence type="ECO:0000259" key="8">
    <source>
        <dbReference type="Pfam" id="PF02782"/>
    </source>
</evidence>
<dbReference type="HOGENOM" id="CLU_039395_0_1_9"/>
<dbReference type="EMBL" id="ACBZ01000187">
    <property type="protein sequence ID" value="EEG47594.1"/>
    <property type="molecule type" value="Genomic_DNA"/>
</dbReference>
<evidence type="ECO:0000313" key="9">
    <source>
        <dbReference type="EMBL" id="EEG47594.1"/>
    </source>
</evidence>
<protein>
    <recommendedName>
        <fullName evidence="11">Rhamnulokinase</fullName>
    </recommendedName>
</protein>
<evidence type="ECO:0000259" key="7">
    <source>
        <dbReference type="Pfam" id="PF00370"/>
    </source>
</evidence>
<dbReference type="GO" id="GO:0008993">
    <property type="term" value="F:rhamnulokinase activity"/>
    <property type="evidence" value="ECO:0007669"/>
    <property type="project" value="InterPro"/>
</dbReference>
<evidence type="ECO:0000256" key="3">
    <source>
        <dbReference type="ARBA" id="ARBA00022741"/>
    </source>
</evidence>
<feature type="domain" description="Carbohydrate kinase FGGY N-terminal" evidence="7">
    <location>
        <begin position="5"/>
        <end position="239"/>
    </location>
</feature>
<evidence type="ECO:0000256" key="1">
    <source>
        <dbReference type="ARBA" id="ARBA00009156"/>
    </source>
</evidence>
<evidence type="ECO:0000256" key="2">
    <source>
        <dbReference type="ARBA" id="ARBA00022679"/>
    </source>
</evidence>
<dbReference type="PANTHER" id="PTHR43095">
    <property type="entry name" value="SUGAR KINASE"/>
    <property type="match status" value="1"/>
</dbReference>
<accession>C0CRH9</accession>
<dbReference type="Proteomes" id="UP000003100">
    <property type="component" value="Unassembled WGS sequence"/>
</dbReference>
<dbReference type="Gene3D" id="3.30.420.40">
    <property type="match status" value="2"/>
</dbReference>
<dbReference type="InterPro" id="IPR018484">
    <property type="entry name" value="FGGY_N"/>
</dbReference>
<reference evidence="9 10" key="1">
    <citation type="submission" date="2009-01" db="EMBL/GenBank/DDBJ databases">
        <authorList>
            <person name="Fulton L."/>
            <person name="Clifton S."/>
            <person name="Fulton B."/>
            <person name="Xu J."/>
            <person name="Minx P."/>
            <person name="Pepin K.H."/>
            <person name="Johnson M."/>
            <person name="Bhonagiri V."/>
            <person name="Nash W.E."/>
            <person name="Mardis E.R."/>
            <person name="Wilson R.K."/>
        </authorList>
    </citation>
    <scope>NUCLEOTIDE SEQUENCE [LARGE SCALE GENOMIC DNA]</scope>
    <source>
        <strain evidence="10">DSM 10507 / JCM 14656 / S5a33</strain>
    </source>
</reference>
<keyword evidence="5" id="KW-0067">ATP-binding</keyword>
<feature type="domain" description="Carbohydrate kinase FGGY C-terminal" evidence="8">
    <location>
        <begin position="257"/>
        <end position="447"/>
    </location>
</feature>
<dbReference type="SUPFAM" id="SSF53067">
    <property type="entry name" value="Actin-like ATPase domain"/>
    <property type="match status" value="2"/>
</dbReference>